<evidence type="ECO:0000313" key="3">
    <source>
        <dbReference type="Proteomes" id="UP001151532"/>
    </source>
</evidence>
<dbReference type="Proteomes" id="UP001151532">
    <property type="component" value="Chromosome 4"/>
</dbReference>
<dbReference type="EMBL" id="JAPFFK010000004">
    <property type="protein sequence ID" value="KAJ6765507.1"/>
    <property type="molecule type" value="Genomic_DNA"/>
</dbReference>
<keyword evidence="3" id="KW-1185">Reference proteome</keyword>
<name>A0A9Q1ABY0_SALPP</name>
<reference evidence="2" key="2">
    <citation type="journal article" date="2023" name="Int. J. Mol. Sci.">
        <title>De Novo Assembly and Annotation of 11 Diverse Shrub Willow (Salix) Genomes Reveals Novel Gene Organization in Sex-Linked Regions.</title>
        <authorList>
            <person name="Hyden B."/>
            <person name="Feng K."/>
            <person name="Yates T.B."/>
            <person name="Jawdy S."/>
            <person name="Cereghino C."/>
            <person name="Smart L.B."/>
            <person name="Muchero W."/>
        </authorList>
    </citation>
    <scope>NUCLEOTIDE SEQUENCE</scope>
    <source>
        <tissue evidence="2">Shoot tip</tissue>
    </source>
</reference>
<proteinExistence type="predicted"/>
<protein>
    <submittedName>
        <fullName evidence="2">Uncharacterized protein</fullName>
    </submittedName>
</protein>
<dbReference type="AlphaFoldDB" id="A0A9Q1ABY0"/>
<organism evidence="2 3">
    <name type="scientific">Salix purpurea</name>
    <name type="common">Purple osier willow</name>
    <dbReference type="NCBI Taxonomy" id="77065"/>
    <lineage>
        <taxon>Eukaryota</taxon>
        <taxon>Viridiplantae</taxon>
        <taxon>Streptophyta</taxon>
        <taxon>Embryophyta</taxon>
        <taxon>Tracheophyta</taxon>
        <taxon>Spermatophyta</taxon>
        <taxon>Magnoliopsida</taxon>
        <taxon>eudicotyledons</taxon>
        <taxon>Gunneridae</taxon>
        <taxon>Pentapetalae</taxon>
        <taxon>rosids</taxon>
        <taxon>fabids</taxon>
        <taxon>Malpighiales</taxon>
        <taxon>Salicaceae</taxon>
        <taxon>Saliceae</taxon>
        <taxon>Salix</taxon>
    </lineage>
</organism>
<evidence type="ECO:0000313" key="2">
    <source>
        <dbReference type="EMBL" id="KAJ6765507.1"/>
    </source>
</evidence>
<evidence type="ECO:0000256" key="1">
    <source>
        <dbReference type="SAM" id="MobiDB-lite"/>
    </source>
</evidence>
<sequence>MGFVELQTQDEFKPHFGILCVIYFGIPHMAGAQPKGFQQHAQSGEYAQGRGREDHKIVAAQPKHPNAADSAV</sequence>
<reference evidence="2" key="1">
    <citation type="submission" date="2022-11" db="EMBL/GenBank/DDBJ databases">
        <authorList>
            <person name="Hyden B.L."/>
            <person name="Feng K."/>
            <person name="Yates T."/>
            <person name="Jawdy S."/>
            <person name="Smart L.B."/>
            <person name="Muchero W."/>
        </authorList>
    </citation>
    <scope>NUCLEOTIDE SEQUENCE</scope>
    <source>
        <tissue evidence="2">Shoot tip</tissue>
    </source>
</reference>
<gene>
    <name evidence="2" type="ORF">OIU79_021658</name>
</gene>
<comment type="caution">
    <text evidence="2">The sequence shown here is derived from an EMBL/GenBank/DDBJ whole genome shotgun (WGS) entry which is preliminary data.</text>
</comment>
<accession>A0A9Q1ABY0</accession>
<feature type="region of interest" description="Disordered" evidence="1">
    <location>
        <begin position="34"/>
        <end position="72"/>
    </location>
</feature>